<dbReference type="GO" id="GO:0005929">
    <property type="term" value="C:cilium"/>
    <property type="evidence" value="ECO:0007669"/>
    <property type="project" value="TreeGrafter"/>
</dbReference>
<dbReference type="EMBL" id="JAYKXH010000019">
    <property type="protein sequence ID" value="KAK7135161.1"/>
    <property type="molecule type" value="Genomic_DNA"/>
</dbReference>
<name>A0AAN9CGS6_9TELE</name>
<feature type="region of interest" description="Disordered" evidence="4">
    <location>
        <begin position="291"/>
        <end position="419"/>
    </location>
</feature>
<dbReference type="PANTHER" id="PTHR23116:SF29">
    <property type="entry name" value="PDZ DOMAIN-CONTAINING PROTEIN 7"/>
    <property type="match status" value="1"/>
</dbReference>
<dbReference type="SUPFAM" id="SSF50156">
    <property type="entry name" value="PDZ domain-like"/>
    <property type="match status" value="3"/>
</dbReference>
<dbReference type="CDD" id="cd06751">
    <property type="entry name" value="PDZ3_PDZD7-like"/>
    <property type="match status" value="1"/>
</dbReference>
<dbReference type="PROSITE" id="PS50106">
    <property type="entry name" value="PDZ"/>
    <property type="match status" value="3"/>
</dbReference>
<feature type="compositionally biased region" description="Polar residues" evidence="4">
    <location>
        <begin position="342"/>
        <end position="356"/>
    </location>
</feature>
<dbReference type="FunFam" id="2.30.42.10:FF:000090">
    <property type="entry name" value="PDZ domain containing 7"/>
    <property type="match status" value="1"/>
</dbReference>
<accession>A0AAN9CGS6</accession>
<feature type="domain" description="PDZ" evidence="5">
    <location>
        <begin position="186"/>
        <end position="256"/>
    </location>
</feature>
<dbReference type="GO" id="GO:0002142">
    <property type="term" value="C:stereocilia ankle link complex"/>
    <property type="evidence" value="ECO:0007669"/>
    <property type="project" value="TreeGrafter"/>
</dbReference>
<feature type="region of interest" description="Disordered" evidence="4">
    <location>
        <begin position="645"/>
        <end position="666"/>
    </location>
</feature>
<dbReference type="FunFam" id="2.30.42.10:FF:000092">
    <property type="entry name" value="PDZ domain containing 7"/>
    <property type="match status" value="1"/>
</dbReference>
<dbReference type="SMART" id="SM00228">
    <property type="entry name" value="PDZ"/>
    <property type="match status" value="3"/>
</dbReference>
<keyword evidence="7" id="KW-1185">Reference proteome</keyword>
<feature type="domain" description="PDZ" evidence="5">
    <location>
        <begin position="736"/>
        <end position="808"/>
    </location>
</feature>
<organism evidence="6 7">
    <name type="scientific">Phoxinus phoxinus</name>
    <name type="common">Eurasian minnow</name>
    <dbReference type="NCBI Taxonomy" id="58324"/>
    <lineage>
        <taxon>Eukaryota</taxon>
        <taxon>Metazoa</taxon>
        <taxon>Chordata</taxon>
        <taxon>Craniata</taxon>
        <taxon>Vertebrata</taxon>
        <taxon>Euteleostomi</taxon>
        <taxon>Actinopterygii</taxon>
        <taxon>Neopterygii</taxon>
        <taxon>Teleostei</taxon>
        <taxon>Ostariophysi</taxon>
        <taxon>Cypriniformes</taxon>
        <taxon>Leuciscidae</taxon>
        <taxon>Phoxininae</taxon>
        <taxon>Phoxinus</taxon>
    </lineage>
</organism>
<feature type="region of interest" description="Disordered" evidence="4">
    <location>
        <begin position="1"/>
        <end position="53"/>
    </location>
</feature>
<feature type="compositionally biased region" description="Basic residues" evidence="4">
    <location>
        <begin position="13"/>
        <end position="28"/>
    </location>
</feature>
<dbReference type="GO" id="GO:0032426">
    <property type="term" value="C:stereocilium tip"/>
    <property type="evidence" value="ECO:0007669"/>
    <property type="project" value="TreeGrafter"/>
</dbReference>
<gene>
    <name evidence="6" type="ORF">R3I93_018311</name>
</gene>
<evidence type="ECO:0000313" key="7">
    <source>
        <dbReference type="Proteomes" id="UP001364617"/>
    </source>
</evidence>
<proteinExistence type="predicted"/>
<dbReference type="Gene3D" id="1.20.1160.20">
    <property type="match status" value="1"/>
</dbReference>
<evidence type="ECO:0000259" key="5">
    <source>
        <dbReference type="PROSITE" id="PS50106"/>
    </source>
</evidence>
<comment type="subcellular location">
    <subcellularLocation>
        <location evidence="1">Cell projection</location>
    </subcellularLocation>
</comment>
<dbReference type="Proteomes" id="UP001364617">
    <property type="component" value="Unassembled WGS sequence"/>
</dbReference>
<dbReference type="Gene3D" id="2.30.42.10">
    <property type="match status" value="3"/>
</dbReference>
<evidence type="ECO:0000256" key="1">
    <source>
        <dbReference type="ARBA" id="ARBA00004316"/>
    </source>
</evidence>
<dbReference type="InterPro" id="IPR036034">
    <property type="entry name" value="PDZ_sf"/>
</dbReference>
<sequence>MKPCNLISATNHRAGHGRVRFSRRRQKLRCSPQDGKKYLNSERSQESGGRSTVRMEGEMLRLTLVRRDDDGHLGFSVRGGSEHGLSVFISKVQKSSAAELSGLCVGDKLVEVNGVSLENISMSSAVKVLSGHARLRLVVQRVGRVPGVRYTNEKTTWVDLIHRRMVVEESGARVSVYSSDGALCRTVHLDLSHDRPCLGLNIRGGREYSLGIYVSKLDPGGLAEQGGVKMGDQILSANGVSFENINHYRAVEVLKSQPHVILTIKEAGRYPAYKEMVTELSWVNKSGSGTVCSSSRGSGSHSSTSSLSSGTPLGSLSGFSQTTLPVSFPLGARMSGEGQFPPDSTDNEGGSGQLRTVSRGATELLQDSVIRGEGEEDERESGANRSLPIRRTRSHVTVSEEERKQKRKQTERGEESASLPRSKTLFGLFRKRDSSRSRSRSPSRSESILAGCTGDLSGALNHVREIAVRLLADEDVDVLMEICRRRLTPVVFRQYLTERGLQTLVQPLLAVLNTPEKLLMLREIRTLVSSSDLPLFNITVSPFEEEAYDILKSRSCRSSPQTGHAPRRHLITPAPDVLGVFELHASEDMEKHNQLLEGLEELRLSGYQDQNELLDVPVDAFSLSDALSSSRTPALLPNWLLAENTRSDSSQTSAHSLRGRAAARNELSKSKSVGADVLLTVVDLPRHKRPLLSQVFGSLKKCHRSTVTPAGQSVQPQLHEEHTSDVHTEPEFELTTVHVSKTKQSLGISISGGSESRVQPMVKIERIFPGGAASTSDALRAGFELVSVDGVSLQGVTHQDAVEIIRQAFSNKNIDPMELVVRVPREPRVS</sequence>
<evidence type="ECO:0000256" key="3">
    <source>
        <dbReference type="ARBA" id="ARBA00023273"/>
    </source>
</evidence>
<feature type="compositionally biased region" description="Basic and acidic residues" evidence="4">
    <location>
        <begin position="398"/>
        <end position="415"/>
    </location>
</feature>
<keyword evidence="2" id="KW-0677">Repeat</keyword>
<reference evidence="6 7" key="1">
    <citation type="submission" date="2024-02" db="EMBL/GenBank/DDBJ databases">
        <title>Chromosome-level genome assembly of the Eurasian Minnow (Phoxinus phoxinus).</title>
        <authorList>
            <person name="Oriowo T.O."/>
            <person name="Martin S."/>
            <person name="Stange M."/>
            <person name="Chrysostomakis Y."/>
            <person name="Brown T."/>
            <person name="Winkler S."/>
            <person name="Kukowka S."/>
            <person name="Myers E.W."/>
            <person name="Bohne A."/>
        </authorList>
    </citation>
    <scope>NUCLEOTIDE SEQUENCE [LARGE SCALE GENOMIC DNA]</scope>
    <source>
        <strain evidence="6">ZFMK-TIS-60720</strain>
        <tissue evidence="6">Whole Organism</tissue>
    </source>
</reference>
<dbReference type="InterPro" id="IPR001478">
    <property type="entry name" value="PDZ"/>
</dbReference>
<evidence type="ECO:0000256" key="4">
    <source>
        <dbReference type="SAM" id="MobiDB-lite"/>
    </source>
</evidence>
<dbReference type="Pfam" id="PF00595">
    <property type="entry name" value="PDZ"/>
    <property type="match status" value="3"/>
</dbReference>
<evidence type="ECO:0000256" key="2">
    <source>
        <dbReference type="ARBA" id="ARBA00022737"/>
    </source>
</evidence>
<evidence type="ECO:0000313" key="6">
    <source>
        <dbReference type="EMBL" id="KAK7135161.1"/>
    </source>
</evidence>
<dbReference type="GO" id="GO:0005886">
    <property type="term" value="C:plasma membrane"/>
    <property type="evidence" value="ECO:0007669"/>
    <property type="project" value="TreeGrafter"/>
</dbReference>
<feature type="compositionally biased region" description="Basic and acidic residues" evidence="4">
    <location>
        <begin position="34"/>
        <end position="45"/>
    </location>
</feature>
<protein>
    <recommendedName>
        <fullName evidence="5">PDZ domain-containing protein</fullName>
    </recommendedName>
</protein>
<keyword evidence="3" id="KW-0966">Cell projection</keyword>
<dbReference type="FunFam" id="2.30.42.10:FF:000171">
    <property type="entry name" value="PDZ domain containing 7"/>
    <property type="match status" value="1"/>
</dbReference>
<comment type="caution">
    <text evidence="6">The sequence shown here is derived from an EMBL/GenBank/DDBJ whole genome shotgun (WGS) entry which is preliminary data.</text>
</comment>
<feature type="domain" description="PDZ" evidence="5">
    <location>
        <begin position="62"/>
        <end position="129"/>
    </location>
</feature>
<dbReference type="CDD" id="cd10834">
    <property type="entry name" value="PDZ2_PDZD7-like"/>
    <property type="match status" value="1"/>
</dbReference>
<dbReference type="GO" id="GO:0007605">
    <property type="term" value="P:sensory perception of sound"/>
    <property type="evidence" value="ECO:0007669"/>
    <property type="project" value="TreeGrafter"/>
</dbReference>
<feature type="compositionally biased region" description="Low complexity" evidence="4">
    <location>
        <begin position="291"/>
        <end position="320"/>
    </location>
</feature>
<dbReference type="GO" id="GO:0060088">
    <property type="term" value="P:auditory receptor cell stereocilium organization"/>
    <property type="evidence" value="ECO:0007669"/>
    <property type="project" value="TreeGrafter"/>
</dbReference>
<dbReference type="InterPro" id="IPR051844">
    <property type="entry name" value="USH2_Complex_Protein"/>
</dbReference>
<dbReference type="AlphaFoldDB" id="A0AAN9CGS6"/>
<dbReference type="PANTHER" id="PTHR23116">
    <property type="entry name" value="PDZ DOMAIN CONTAINING WHIRLIN AND HARMONIN-RELATED"/>
    <property type="match status" value="1"/>
</dbReference>